<dbReference type="RefSeq" id="XP_007942247.1">
    <property type="nucleotide sequence ID" value="XM_007944056.1"/>
</dbReference>
<dbReference type="OrthoDB" id="10043504at2759"/>
<dbReference type="GO" id="GO:0051607">
    <property type="term" value="P:defense response to virus"/>
    <property type="evidence" value="ECO:0007669"/>
    <property type="project" value="UniProtKB-KW"/>
</dbReference>
<keyword evidence="4" id="KW-0391">Immunity</keyword>
<dbReference type="InterPro" id="IPR019734">
    <property type="entry name" value="TPR_rpt"/>
</dbReference>
<evidence type="ECO:0000256" key="6">
    <source>
        <dbReference type="ARBA" id="ARBA00038336"/>
    </source>
</evidence>
<dbReference type="PANTHER" id="PTHR10271:SF4">
    <property type="entry name" value="INTERFERON-INDUCED PROTEIN WITH TETRATRICOPEPTIDE REPEATS 2"/>
    <property type="match status" value="1"/>
</dbReference>
<dbReference type="SMART" id="SM00028">
    <property type="entry name" value="TPR"/>
    <property type="match status" value="4"/>
</dbReference>
<evidence type="ECO:0000256" key="5">
    <source>
        <dbReference type="ARBA" id="ARBA00023118"/>
    </source>
</evidence>
<keyword evidence="2" id="KW-0677">Repeat</keyword>
<evidence type="ECO:0000256" key="3">
    <source>
        <dbReference type="ARBA" id="ARBA00022803"/>
    </source>
</evidence>
<dbReference type="GeneID" id="103199726"/>
<name>A0A8B7A4C4_ORYAF</name>
<dbReference type="SUPFAM" id="SSF48452">
    <property type="entry name" value="TPR-like"/>
    <property type="match status" value="2"/>
</dbReference>
<proteinExistence type="inferred from homology"/>
<dbReference type="GO" id="GO:0045087">
    <property type="term" value="P:innate immune response"/>
    <property type="evidence" value="ECO:0007669"/>
    <property type="project" value="UniProtKB-KW"/>
</dbReference>
<dbReference type="CTD" id="3433"/>
<evidence type="ECO:0000256" key="1">
    <source>
        <dbReference type="ARBA" id="ARBA00022588"/>
    </source>
</evidence>
<dbReference type="FunFam" id="1.25.40.10:FF:000036">
    <property type="entry name" value="interferon-induced protein with tetratricopeptide repeats 5"/>
    <property type="match status" value="1"/>
</dbReference>
<dbReference type="Gene3D" id="1.25.40.10">
    <property type="entry name" value="Tetratricopeptide repeat domain"/>
    <property type="match status" value="3"/>
</dbReference>
<sequence>MGVVLTPDALSPSKILANVNEITKNSLESGLRQLKCHFTWNLIEGENSLDDFENRVFNQVELQNSEFKATTCNILAYIKHLRGQNEAALECLQQAEELIQREHADQAEIRSLVTWGNYAWVYYHMGRLSEAQMYLDKVKQVCKKFSSPYRIESPEIDCEEGWTWLKCGGNSKERAKVCFEKALDKKPKNPEFTSGLAIASYCLDTWPPDQNPIGPLRKAIGLNPENQYVKVLLALKLQEIHEESEGESLVEEALEKAAYAEDVVGAAKFFQKKEALDKAIEVLGKALECMPNKGYLHYHIGCCYRAKVLQIQRDGNGRKKMLQEVIEQAVDHLKKADDLGVNLPNVCSYLACLYAQTNRYEEADHYFQKEFRKELNPVAKQLLHLRYGNFQLYQMHCEEKAIDQFIEGVKINQSSKEKEKMKNKLQRIAEMRLSQNGADSEALRLLGILAELKEEVQQRDEDWEEGLDSASLLPSASIVKAGAEE</sequence>
<dbReference type="Proteomes" id="UP000694850">
    <property type="component" value="Unplaced"/>
</dbReference>
<evidence type="ECO:0000313" key="8">
    <source>
        <dbReference type="RefSeq" id="XP_007942247.1"/>
    </source>
</evidence>
<keyword evidence="7" id="KW-1185">Reference proteome</keyword>
<keyword evidence="5" id="KW-0051">Antiviral defense</keyword>
<dbReference type="Pfam" id="PF13424">
    <property type="entry name" value="TPR_12"/>
    <property type="match status" value="1"/>
</dbReference>
<keyword evidence="3" id="KW-0802">TPR repeat</keyword>
<protein>
    <submittedName>
        <fullName evidence="8">Interferon-induced protein with tetratricopeptide repeats 2</fullName>
    </submittedName>
</protein>
<comment type="similarity">
    <text evidence="6">Belongs to the IFIT family.</text>
</comment>
<dbReference type="PANTHER" id="PTHR10271">
    <property type="entry name" value="INTERFERON-INDUCED PROTEIN WITH TETRATRICOPEPTIDE REPEATS"/>
    <property type="match status" value="1"/>
</dbReference>
<reference evidence="8" key="1">
    <citation type="submission" date="2025-08" db="UniProtKB">
        <authorList>
            <consortium name="RefSeq"/>
        </authorList>
    </citation>
    <scope>IDENTIFICATION</scope>
</reference>
<keyword evidence="1" id="KW-0399">Innate immunity</keyword>
<dbReference type="GO" id="GO:0005829">
    <property type="term" value="C:cytosol"/>
    <property type="evidence" value="ECO:0007669"/>
    <property type="project" value="TreeGrafter"/>
</dbReference>
<dbReference type="InterPro" id="IPR011990">
    <property type="entry name" value="TPR-like_helical_dom_sf"/>
</dbReference>
<gene>
    <name evidence="8" type="primary">IFIT2</name>
</gene>
<dbReference type="Pfam" id="PF13181">
    <property type="entry name" value="TPR_8"/>
    <property type="match status" value="1"/>
</dbReference>
<accession>A0A8B7A4C4</accession>
<organism evidence="7 8">
    <name type="scientific">Orycteropus afer afer</name>
    <dbReference type="NCBI Taxonomy" id="1230840"/>
    <lineage>
        <taxon>Eukaryota</taxon>
        <taxon>Metazoa</taxon>
        <taxon>Chordata</taxon>
        <taxon>Craniata</taxon>
        <taxon>Vertebrata</taxon>
        <taxon>Euteleostomi</taxon>
        <taxon>Mammalia</taxon>
        <taxon>Eutheria</taxon>
        <taxon>Afrotheria</taxon>
        <taxon>Tubulidentata</taxon>
        <taxon>Orycteropodidae</taxon>
        <taxon>Orycteropus</taxon>
    </lineage>
</organism>
<evidence type="ECO:0000256" key="2">
    <source>
        <dbReference type="ARBA" id="ARBA00022737"/>
    </source>
</evidence>
<dbReference type="AlphaFoldDB" id="A0A8B7A4C4"/>
<evidence type="ECO:0000313" key="7">
    <source>
        <dbReference type="Proteomes" id="UP000694850"/>
    </source>
</evidence>
<evidence type="ECO:0000256" key="4">
    <source>
        <dbReference type="ARBA" id="ARBA00022859"/>
    </source>
</evidence>